<dbReference type="Gene3D" id="1.25.10.10">
    <property type="entry name" value="Leucine-rich Repeat Variant"/>
    <property type="match status" value="1"/>
</dbReference>
<dbReference type="Proteomes" id="UP000199062">
    <property type="component" value="Unassembled WGS sequence"/>
</dbReference>
<name>A0A1I6KKV5_9EURY</name>
<dbReference type="STRING" id="767519.SAMN05216559_0975"/>
<dbReference type="OrthoDB" id="350515at2157"/>
<dbReference type="InterPro" id="IPR011989">
    <property type="entry name" value="ARM-like"/>
</dbReference>
<dbReference type="RefSeq" id="WP_089814393.1">
    <property type="nucleotide sequence ID" value="NZ_FOZK01000001.1"/>
</dbReference>
<dbReference type="InterPro" id="IPR014825">
    <property type="entry name" value="DNA_alkylation"/>
</dbReference>
<dbReference type="AlphaFoldDB" id="A0A1I6KKV5"/>
<keyword evidence="2" id="KW-1185">Reference proteome</keyword>
<evidence type="ECO:0000313" key="2">
    <source>
        <dbReference type="Proteomes" id="UP000199062"/>
    </source>
</evidence>
<dbReference type="SUPFAM" id="SSF48371">
    <property type="entry name" value="ARM repeat"/>
    <property type="match status" value="1"/>
</dbReference>
<organism evidence="1 2">
    <name type="scientific">Halomicrobium zhouii</name>
    <dbReference type="NCBI Taxonomy" id="767519"/>
    <lineage>
        <taxon>Archaea</taxon>
        <taxon>Methanobacteriati</taxon>
        <taxon>Methanobacteriota</taxon>
        <taxon>Stenosarchaea group</taxon>
        <taxon>Halobacteria</taxon>
        <taxon>Halobacteriales</taxon>
        <taxon>Haloarculaceae</taxon>
        <taxon>Halomicrobium</taxon>
    </lineage>
</organism>
<protein>
    <submittedName>
        <fullName evidence="1">DNA alkylation repair enzyme</fullName>
    </submittedName>
</protein>
<dbReference type="EMBL" id="FOZK01000001">
    <property type="protein sequence ID" value="SFR91841.1"/>
    <property type="molecule type" value="Genomic_DNA"/>
</dbReference>
<sequence>MDLSDHGLPEIRDLADEYARNHGWEEIETLAANDRDHKAFKAEAWARKAVAEDDLPARLDYLRELARDENWRVREAAAMALKYVNEHAFEQVEPAWEEWVTHEDNYVRRACEVGLMRTPPEHVDSALDLFDHLVADSDDYVKKSCGAFALSNVAATDPAVGRAYLDRWSRSDDLRTRWNVAKAIGGGYGRATDHAVDLAYRLSGDDEYRVRRATASSLKKRFDEDPDLRDRVEGWDDREEFRSML</sequence>
<reference evidence="1 2" key="1">
    <citation type="submission" date="2016-10" db="EMBL/GenBank/DDBJ databases">
        <authorList>
            <person name="de Groot N.N."/>
        </authorList>
    </citation>
    <scope>NUCLEOTIDE SEQUENCE [LARGE SCALE GENOMIC DNA]</scope>
    <source>
        <strain evidence="1 2">CGMCC 1.10457</strain>
    </source>
</reference>
<gene>
    <name evidence="1" type="ORF">SAMN05216559_0975</name>
</gene>
<proteinExistence type="predicted"/>
<accession>A0A1I6KKV5</accession>
<dbReference type="Pfam" id="PF08713">
    <property type="entry name" value="DNA_alkylation"/>
    <property type="match status" value="1"/>
</dbReference>
<dbReference type="InterPro" id="IPR016024">
    <property type="entry name" value="ARM-type_fold"/>
</dbReference>
<evidence type="ECO:0000313" key="1">
    <source>
        <dbReference type="EMBL" id="SFR91841.1"/>
    </source>
</evidence>